<evidence type="ECO:0000313" key="1">
    <source>
        <dbReference type="EMBL" id="AHH01795.1"/>
    </source>
</evidence>
<protein>
    <submittedName>
        <fullName evidence="1">Uncharacterized protein</fullName>
    </submittedName>
</protein>
<keyword evidence="2" id="KW-1185">Reference proteome</keyword>
<evidence type="ECO:0000313" key="2">
    <source>
        <dbReference type="Proteomes" id="UP000202176"/>
    </source>
</evidence>
<dbReference type="KEGG" id="vg:18266256"/>
<name>W5SAK1_9VIRU</name>
<dbReference type="GeneID" id="18266256"/>
<dbReference type="EMBL" id="KF740664">
    <property type="protein sequence ID" value="AHH01795.1"/>
    <property type="molecule type" value="Genomic_DNA"/>
</dbReference>
<proteinExistence type="predicted"/>
<organism evidence="1 2">
    <name type="scientific">Pithovirus sibericum</name>
    <dbReference type="NCBI Taxonomy" id="1450746"/>
    <lineage>
        <taxon>Viruses</taxon>
        <taxon>Pithoviruses</taxon>
        <taxon>Orthopithovirinae</taxon>
        <taxon>Alphapithovirus</taxon>
        <taxon>Alphapithovirus sibericum</taxon>
    </lineage>
</organism>
<accession>W5SAK1</accession>
<sequence length="192" mass="22380">MEVLPFQFPSLQEIVSRFLFFQVKQAKMFVRAAKELPFELIEKILEVERRKFVQVSLSYDQTGWEEFETSKPVNLSKISLTKLLPSSKEYVKNSPDFLFSFEISSLPKSNYLSFSLNNSNPSFPIIRRFNNIDSDHICSGSKEITQFIFPFPRFMRTNSISVNGDDRTCFVDLLDFAVELEKIGCCENCFRF</sequence>
<dbReference type="Proteomes" id="UP000202176">
    <property type="component" value="Segment"/>
</dbReference>
<dbReference type="RefSeq" id="YP_009001130.1">
    <property type="nucleotide sequence ID" value="NC_023423.1"/>
</dbReference>
<reference evidence="1 2" key="1">
    <citation type="journal article" date="2014" name="Proc. Natl. Acad. Sci. U.S.A.">
        <title>Thirty-thousand-year-old distant relative of giant icosahedral DNA viruses with a pandoravirus morphology.</title>
        <authorList>
            <person name="Legendre M."/>
            <person name="Bartoli J."/>
            <person name="Shmakova L."/>
            <person name="Jeudy S."/>
            <person name="Labadie K."/>
            <person name="Adrait A."/>
            <person name="Lescot M."/>
            <person name="Poirot O."/>
            <person name="Bertaux L."/>
            <person name="Bruley C."/>
            <person name="Coute Y."/>
            <person name="Rivkina E."/>
            <person name="Abergel C."/>
            <person name="Claverie J.M."/>
        </authorList>
    </citation>
    <scope>NUCLEOTIDE SEQUENCE [LARGE SCALE GENOMIC DNA]</scope>
    <source>
        <strain evidence="1">P1084-T</strain>
    </source>
</reference>
<gene>
    <name evidence="1" type="ORF">pv_228</name>
</gene>